<keyword evidence="5" id="KW-1133">Transmembrane helix</keyword>
<comment type="subcellular location">
    <subcellularLocation>
        <location evidence="1">Cell membrane</location>
        <topology evidence="1">Multi-pass membrane protein</topology>
    </subcellularLocation>
</comment>
<accession>A0A218MAV4</accession>
<proteinExistence type="inferred from homology"/>
<dbReference type="PANTHER" id="PTHR37937">
    <property type="entry name" value="CONJUGATIVE TRANSFER: DNA TRANSPORT"/>
    <property type="match status" value="1"/>
</dbReference>
<dbReference type="InterPro" id="IPR003688">
    <property type="entry name" value="TraG/VirD4"/>
</dbReference>
<evidence type="ECO:0000256" key="2">
    <source>
        <dbReference type="ARBA" id="ARBA00008806"/>
    </source>
</evidence>
<feature type="region of interest" description="Disordered" evidence="7">
    <location>
        <begin position="499"/>
        <end position="537"/>
    </location>
</feature>
<evidence type="ECO:0000256" key="7">
    <source>
        <dbReference type="SAM" id="MobiDB-lite"/>
    </source>
</evidence>
<dbReference type="RefSeq" id="WP_223697289.1">
    <property type="nucleotide sequence ID" value="NZ_CP064394.1"/>
</dbReference>
<geneLocation type="plasmid" evidence="8">
    <name>p14057A</name>
</geneLocation>
<dbReference type="GO" id="GO:0005886">
    <property type="term" value="C:plasma membrane"/>
    <property type="evidence" value="ECO:0007669"/>
    <property type="project" value="UniProtKB-SubCell"/>
</dbReference>
<dbReference type="SUPFAM" id="SSF52540">
    <property type="entry name" value="P-loop containing nucleoside triphosphate hydrolases"/>
    <property type="match status" value="1"/>
</dbReference>
<keyword evidence="3" id="KW-1003">Cell membrane</keyword>
<keyword evidence="4" id="KW-0812">Transmembrane</keyword>
<organism evidence="8">
    <name type="scientific">Pseudomonas aeruginosa</name>
    <dbReference type="NCBI Taxonomy" id="287"/>
    <lineage>
        <taxon>Bacteria</taxon>
        <taxon>Pseudomonadati</taxon>
        <taxon>Pseudomonadota</taxon>
        <taxon>Gammaproteobacteria</taxon>
        <taxon>Pseudomonadales</taxon>
        <taxon>Pseudomonadaceae</taxon>
        <taxon>Pseudomonas</taxon>
    </lineage>
</organism>
<dbReference type="CDD" id="cd01127">
    <property type="entry name" value="TrwB_TraG_TraD_VirD4"/>
    <property type="match status" value="2"/>
</dbReference>
<keyword evidence="8" id="KW-0614">Plasmid</keyword>
<dbReference type="PANTHER" id="PTHR37937:SF1">
    <property type="entry name" value="CONJUGATIVE TRANSFER: DNA TRANSPORT"/>
    <property type="match status" value="1"/>
</dbReference>
<evidence type="ECO:0000313" key="8">
    <source>
        <dbReference type="EMBL" id="ASD54082.1"/>
    </source>
</evidence>
<dbReference type="Gene3D" id="3.40.50.300">
    <property type="entry name" value="P-loop containing nucleotide triphosphate hydrolases"/>
    <property type="match status" value="1"/>
</dbReference>
<protein>
    <submittedName>
        <fullName evidence="8">Type IV secretion system protein VirD4</fullName>
    </submittedName>
</protein>
<gene>
    <name evidence="8" type="primary">virD4</name>
</gene>
<dbReference type="EMBL" id="KY296095">
    <property type="protein sequence ID" value="ASD54082.1"/>
    <property type="molecule type" value="Genomic_DNA"/>
</dbReference>
<reference evidence="8" key="1">
    <citation type="journal article" date="2018" name="Virulence">
        <title>Coexistence of two novel resistance plasmids, blaKPC-2-carrying p14057A and tetA(A) -carrying p14057B, in Pseudomonas aeruginosa.</title>
        <authorList>
            <person name="Shi L."/>
            <person name="Liang Q."/>
            <person name="Feng J."/>
            <person name="Zhan Z."/>
            <person name="Zhao Y."/>
            <person name="Yang W."/>
            <person name="Yang H."/>
            <person name="Chen Y."/>
            <person name="Huang M."/>
            <person name="Tong Y."/>
            <person name="Li X."/>
            <person name="Yin Z."/>
            <person name="Wang J."/>
            <person name="Zhou D."/>
        </authorList>
    </citation>
    <scope>NUCLEOTIDE SEQUENCE</scope>
    <source>
        <plasmid evidence="8">p14057A</plasmid>
    </source>
</reference>
<name>A0A218MAV4_PSEAI</name>
<comment type="similarity">
    <text evidence="2">Belongs to the VirD4/TraG family.</text>
</comment>
<evidence type="ECO:0000256" key="1">
    <source>
        <dbReference type="ARBA" id="ARBA00004651"/>
    </source>
</evidence>
<evidence type="ECO:0000256" key="4">
    <source>
        <dbReference type="ARBA" id="ARBA00022692"/>
    </source>
</evidence>
<dbReference type="InterPro" id="IPR051539">
    <property type="entry name" value="T4SS-coupling_protein"/>
</dbReference>
<feature type="compositionally biased region" description="Basic residues" evidence="7">
    <location>
        <begin position="526"/>
        <end position="537"/>
    </location>
</feature>
<dbReference type="InterPro" id="IPR027417">
    <property type="entry name" value="P-loop_NTPase"/>
</dbReference>
<evidence type="ECO:0000256" key="5">
    <source>
        <dbReference type="ARBA" id="ARBA00022989"/>
    </source>
</evidence>
<sequence length="537" mass="60114">MASAAGVPQYSPSRPQRRITQYPPLLLGKHPRKDAFLATYGQTFVMLAAPPGSGKGVGIVIPNLLSYPDSVVVNDPKFENWDTTAGFRAAMGQKVFRFSPERLETHRWNPLSGLRRDPLYRLGDIRSLASVLFVSDNPKNQEWYNKAANVFGALVLYLMETPELPCTLPQLYELASLGTGLGQWAQQVISDRSDGENALSEECRRELYSVYVASQNKSSGWSTTSDIVRDVLAIYGEKTVAWALSGDDIDFSKPREEKTSVYFCVTSNALKKFAPLMNLFFSQAINENSKVLPEQGGHCADGSLRLKHQLLFLIDEIAVMGRMEVMETAPALMRGAGLRFLIIFQSKDQLRAERTYGREGGDGIMKAFHAEIVYTPNDIELATEYSKRLGNTTVRVANDSVNYGDKRTRGRSYSEQARPLMLPQEVNELPYDEELIFIGATKEHPSLSIRARKIFWYEEPVFQERANMPPPALPTADLEKLKSITVPVRIEEKTAAVVAPHDAQIKAEQQKRTSKSAKQKPTSKNVKQKRTSKNAQQ</sequence>
<keyword evidence="6" id="KW-0472">Membrane</keyword>
<evidence type="ECO:0000256" key="6">
    <source>
        <dbReference type="ARBA" id="ARBA00023136"/>
    </source>
</evidence>
<dbReference type="AlphaFoldDB" id="A0A218MAV4"/>
<dbReference type="Pfam" id="PF02534">
    <property type="entry name" value="T4SS-DNA_transf"/>
    <property type="match status" value="1"/>
</dbReference>
<evidence type="ECO:0000256" key="3">
    <source>
        <dbReference type="ARBA" id="ARBA00022475"/>
    </source>
</evidence>